<keyword evidence="6" id="KW-1185">Reference proteome</keyword>
<sequence>MQSTLIDTALERATRAAVVAAGALPRPVQRLLAGRPVRVDGNELNLEIQLLLRMLTLLPDSDYAAQPVATSRAQIDLEARLVAGAPIPMEAVRDLTVPGPAGLIPVRLYRPKGLPAQAPAVVYFHGGGFALGSLDSHDSVCRFLAAHAEVAVLAVDYRLAPEHPYPAAVEDGLAAFRHVALNADELGIDPRRIAVAGDSAGGNLAAVLAQVTAAAGGPRPAFQLLFFPWVDMSTRHRSYQLFTDGYFLTEAQMDWYTEQYLPDRGARTDPQASPLLADDLAGLPPAYIAVAGFDVLRDEGQAYATRLREAGVTTTLRTHHDLVHAFVNMTGYGRAGSDALREAVGALRVGLSLDTAPDA</sequence>
<dbReference type="RefSeq" id="WP_083577031.1">
    <property type="nucleotide sequence ID" value="NZ_FNAB01000001.1"/>
</dbReference>
<organism evidence="5 6">
    <name type="scientific">Rhodococcus tukisamuensis</name>
    <dbReference type="NCBI Taxonomy" id="168276"/>
    <lineage>
        <taxon>Bacteria</taxon>
        <taxon>Bacillati</taxon>
        <taxon>Actinomycetota</taxon>
        <taxon>Actinomycetes</taxon>
        <taxon>Mycobacteriales</taxon>
        <taxon>Nocardiaceae</taxon>
        <taxon>Rhodococcus</taxon>
    </lineage>
</organism>
<proteinExistence type="inferred from homology"/>
<dbReference type="EMBL" id="FNAB01000001">
    <property type="protein sequence ID" value="SDC74611.1"/>
    <property type="molecule type" value="Genomic_DNA"/>
</dbReference>
<evidence type="ECO:0000259" key="4">
    <source>
        <dbReference type="Pfam" id="PF07859"/>
    </source>
</evidence>
<evidence type="ECO:0000313" key="6">
    <source>
        <dbReference type="Proteomes" id="UP000199417"/>
    </source>
</evidence>
<keyword evidence="2" id="KW-0378">Hydrolase</keyword>
<feature type="active site" evidence="3">
    <location>
        <position position="199"/>
    </location>
</feature>
<dbReference type="PANTHER" id="PTHR48081:SF8">
    <property type="entry name" value="ALPHA_BETA HYDROLASE FOLD-3 DOMAIN-CONTAINING PROTEIN-RELATED"/>
    <property type="match status" value="1"/>
</dbReference>
<dbReference type="InterPro" id="IPR013094">
    <property type="entry name" value="AB_hydrolase_3"/>
</dbReference>
<dbReference type="Gene3D" id="3.40.50.1820">
    <property type="entry name" value="alpha/beta hydrolase"/>
    <property type="match status" value="1"/>
</dbReference>
<dbReference type="AlphaFoldDB" id="A0A1G6P3T7"/>
<dbReference type="InterPro" id="IPR002168">
    <property type="entry name" value="Lipase_GDXG_HIS_AS"/>
</dbReference>
<dbReference type="PROSITE" id="PS01173">
    <property type="entry name" value="LIPASE_GDXG_HIS"/>
    <property type="match status" value="1"/>
</dbReference>
<dbReference type="Pfam" id="PF07859">
    <property type="entry name" value="Abhydrolase_3"/>
    <property type="match status" value="1"/>
</dbReference>
<dbReference type="GO" id="GO:0016787">
    <property type="term" value="F:hydrolase activity"/>
    <property type="evidence" value="ECO:0007669"/>
    <property type="project" value="UniProtKB-KW"/>
</dbReference>
<dbReference type="PROSITE" id="PS01174">
    <property type="entry name" value="LIPASE_GDXG_SER"/>
    <property type="match status" value="1"/>
</dbReference>
<evidence type="ECO:0000256" key="2">
    <source>
        <dbReference type="ARBA" id="ARBA00022801"/>
    </source>
</evidence>
<evidence type="ECO:0000256" key="1">
    <source>
        <dbReference type="ARBA" id="ARBA00010515"/>
    </source>
</evidence>
<dbReference type="InterPro" id="IPR029058">
    <property type="entry name" value="AB_hydrolase_fold"/>
</dbReference>
<name>A0A1G6P3T7_9NOCA</name>
<dbReference type="InterPro" id="IPR033140">
    <property type="entry name" value="Lipase_GDXG_put_SER_AS"/>
</dbReference>
<dbReference type="SUPFAM" id="SSF53474">
    <property type="entry name" value="alpha/beta-Hydrolases"/>
    <property type="match status" value="1"/>
</dbReference>
<gene>
    <name evidence="5" type="ORF">SAMN05444580_101772</name>
</gene>
<dbReference type="FunFam" id="3.40.50.1820:FF:000089">
    <property type="entry name" value="Alpha/beta hydrolase"/>
    <property type="match status" value="1"/>
</dbReference>
<feature type="domain" description="Alpha/beta hydrolase fold-3" evidence="4">
    <location>
        <begin position="121"/>
        <end position="327"/>
    </location>
</feature>
<accession>A0A1G6P3T7</accession>
<dbReference type="InterPro" id="IPR050300">
    <property type="entry name" value="GDXG_lipolytic_enzyme"/>
</dbReference>
<evidence type="ECO:0000256" key="3">
    <source>
        <dbReference type="PROSITE-ProRule" id="PRU10038"/>
    </source>
</evidence>
<protein>
    <submittedName>
        <fullName evidence="5">Acetyl esterase</fullName>
    </submittedName>
</protein>
<dbReference type="Proteomes" id="UP000199417">
    <property type="component" value="Unassembled WGS sequence"/>
</dbReference>
<comment type="similarity">
    <text evidence="1">Belongs to the 'GDXG' lipolytic enzyme family.</text>
</comment>
<dbReference type="STRING" id="168276.SAMN05444580_101772"/>
<dbReference type="PANTHER" id="PTHR48081">
    <property type="entry name" value="AB HYDROLASE SUPERFAMILY PROTEIN C4A8.06C"/>
    <property type="match status" value="1"/>
</dbReference>
<evidence type="ECO:0000313" key="5">
    <source>
        <dbReference type="EMBL" id="SDC74611.1"/>
    </source>
</evidence>
<reference evidence="5 6" key="1">
    <citation type="submission" date="2016-10" db="EMBL/GenBank/DDBJ databases">
        <authorList>
            <person name="de Groot N.N."/>
        </authorList>
    </citation>
    <scope>NUCLEOTIDE SEQUENCE [LARGE SCALE GENOMIC DNA]</scope>
    <source>
        <strain evidence="5 6">JCM 11308</strain>
    </source>
</reference>